<evidence type="ECO:0000313" key="2">
    <source>
        <dbReference type="EMBL" id="GIF01566.1"/>
    </source>
</evidence>
<keyword evidence="3" id="KW-1185">Reference proteome</keyword>
<dbReference type="AlphaFoldDB" id="A0A919K630"/>
<proteinExistence type="predicted"/>
<evidence type="ECO:0000256" key="1">
    <source>
        <dbReference type="SAM" id="MobiDB-lite"/>
    </source>
</evidence>
<protein>
    <submittedName>
        <fullName evidence="2">Uncharacterized protein</fullName>
    </submittedName>
</protein>
<organism evidence="2 3">
    <name type="scientific">Paractinoplanes rishiriensis</name>
    <dbReference type="NCBI Taxonomy" id="1050105"/>
    <lineage>
        <taxon>Bacteria</taxon>
        <taxon>Bacillati</taxon>
        <taxon>Actinomycetota</taxon>
        <taxon>Actinomycetes</taxon>
        <taxon>Micromonosporales</taxon>
        <taxon>Micromonosporaceae</taxon>
        <taxon>Paractinoplanes</taxon>
    </lineage>
</organism>
<comment type="caution">
    <text evidence="2">The sequence shown here is derived from an EMBL/GenBank/DDBJ whole genome shotgun (WGS) entry which is preliminary data.</text>
</comment>
<name>A0A919K630_9ACTN</name>
<dbReference type="EMBL" id="BOMV01000106">
    <property type="protein sequence ID" value="GIF01566.1"/>
    <property type="molecule type" value="Genomic_DNA"/>
</dbReference>
<evidence type="ECO:0000313" key="3">
    <source>
        <dbReference type="Proteomes" id="UP000636960"/>
    </source>
</evidence>
<dbReference type="Proteomes" id="UP000636960">
    <property type="component" value="Unassembled WGS sequence"/>
</dbReference>
<feature type="region of interest" description="Disordered" evidence="1">
    <location>
        <begin position="1"/>
        <end position="23"/>
    </location>
</feature>
<gene>
    <name evidence="2" type="ORF">Ari01nite_90300</name>
</gene>
<accession>A0A919K630</accession>
<sequence>MLRYSLPQRSDRRGRASSPEAYGTARDLAGPLFRGGHRGEAVVVFVTAVCIAADAVRYVGSALRRGLAGVNDP</sequence>
<reference evidence="2" key="1">
    <citation type="submission" date="2021-01" db="EMBL/GenBank/DDBJ databases">
        <title>Whole genome shotgun sequence of Actinoplanes rishiriensis NBRC 108556.</title>
        <authorList>
            <person name="Komaki H."/>
            <person name="Tamura T."/>
        </authorList>
    </citation>
    <scope>NUCLEOTIDE SEQUENCE</scope>
    <source>
        <strain evidence="2">NBRC 108556</strain>
    </source>
</reference>